<dbReference type="Gene3D" id="3.90.190.10">
    <property type="entry name" value="Protein tyrosine phosphatase superfamily"/>
    <property type="match status" value="1"/>
</dbReference>
<dbReference type="Pfam" id="PF00782">
    <property type="entry name" value="DSPc"/>
    <property type="match status" value="1"/>
</dbReference>
<feature type="domain" description="Tyrosine specific protein phosphatases" evidence="2">
    <location>
        <begin position="104"/>
        <end position="159"/>
    </location>
</feature>
<dbReference type="GO" id="GO:0016791">
    <property type="term" value="F:phosphatase activity"/>
    <property type="evidence" value="ECO:0007669"/>
    <property type="project" value="TreeGrafter"/>
</dbReference>
<proteinExistence type="inferred from homology"/>
<evidence type="ECO:0000313" key="4">
    <source>
        <dbReference type="Proteomes" id="UP000263753"/>
    </source>
</evidence>
<evidence type="ECO:0000256" key="1">
    <source>
        <dbReference type="ARBA" id="ARBA00009580"/>
    </source>
</evidence>
<reference evidence="4" key="1">
    <citation type="submission" date="2018-09" db="EMBL/GenBank/DDBJ databases">
        <title>The complete genome of Acinetobacter sp. strain WCHAc010005.</title>
        <authorList>
            <person name="Hu Y."/>
            <person name="Long H."/>
            <person name="Feng Y."/>
            <person name="Zong Z."/>
        </authorList>
    </citation>
    <scope>NUCLEOTIDE SEQUENCE [LARGE SCALE GENOMIC DNA]</scope>
    <source>
        <strain evidence="4">WCHAc010005</strain>
    </source>
</reference>
<dbReference type="InterPro" id="IPR029021">
    <property type="entry name" value="Prot-tyrosine_phosphatase-like"/>
</dbReference>
<dbReference type="KEGG" id="achi:CDG60_04045"/>
<dbReference type="RefSeq" id="WP_087513191.1">
    <property type="nucleotide sequence ID" value="NZ_CP032134.1"/>
</dbReference>
<sequence>MKIHLTLTISTLILTGCITTPALNAEHRPAEWGKTLHQAHNFHQISDTVYRSEQPDSALSTLMKSQGIDIVINLRSRNKDLEVLSGQGFELKHIPIHTWAISKEDMLEVMQTIQQAKARNQQVLLHCYHGSDRTGASVAMYRIIFEGWSTEEAVREMKQGGYGFHPVWQNIDRLFRPENIKWIQQQLSNPS</sequence>
<evidence type="ECO:0000313" key="3">
    <source>
        <dbReference type="EMBL" id="AXY55834.1"/>
    </source>
</evidence>
<dbReference type="PROSITE" id="PS51257">
    <property type="entry name" value="PROKAR_LIPOPROTEIN"/>
    <property type="match status" value="1"/>
</dbReference>
<dbReference type="InterPro" id="IPR000340">
    <property type="entry name" value="Dual-sp_phosphatase_cat-dom"/>
</dbReference>
<dbReference type="InterPro" id="IPR000387">
    <property type="entry name" value="Tyr_Pase_dom"/>
</dbReference>
<evidence type="ECO:0000259" key="2">
    <source>
        <dbReference type="PROSITE" id="PS50056"/>
    </source>
</evidence>
<dbReference type="PROSITE" id="PS50056">
    <property type="entry name" value="TYR_PHOSPHATASE_2"/>
    <property type="match status" value="1"/>
</dbReference>
<organism evidence="3 4">
    <name type="scientific">Acinetobacter chinensis</name>
    <dbReference type="NCBI Taxonomy" id="2004650"/>
    <lineage>
        <taxon>Bacteria</taxon>
        <taxon>Pseudomonadati</taxon>
        <taxon>Pseudomonadota</taxon>
        <taxon>Gammaproteobacteria</taxon>
        <taxon>Moraxellales</taxon>
        <taxon>Moraxellaceae</taxon>
        <taxon>Acinetobacter</taxon>
    </lineage>
</organism>
<dbReference type="PANTHER" id="PTHR31126">
    <property type="entry name" value="TYROSINE-PROTEIN PHOSPHATASE"/>
    <property type="match status" value="1"/>
</dbReference>
<dbReference type="PANTHER" id="PTHR31126:SF72">
    <property type="entry name" value="DUAL SPECIFICITY PROTEIN PHOSPHATASE TPBA"/>
    <property type="match status" value="1"/>
</dbReference>
<dbReference type="InterPro" id="IPR016130">
    <property type="entry name" value="Tyr_Pase_AS"/>
</dbReference>
<dbReference type="SUPFAM" id="SSF52799">
    <property type="entry name" value="(Phosphotyrosine protein) phosphatases II"/>
    <property type="match status" value="1"/>
</dbReference>
<gene>
    <name evidence="3" type="ORF">CDG60_04045</name>
</gene>
<dbReference type="EMBL" id="CP032134">
    <property type="protein sequence ID" value="AXY55834.1"/>
    <property type="molecule type" value="Genomic_DNA"/>
</dbReference>
<dbReference type="AlphaFoldDB" id="A0A3B7LV57"/>
<dbReference type="PROSITE" id="PS00383">
    <property type="entry name" value="TYR_PHOSPHATASE_1"/>
    <property type="match status" value="1"/>
</dbReference>
<comment type="similarity">
    <text evidence="1">Belongs to the protein-tyrosine phosphatase family.</text>
</comment>
<name>A0A3B7LV57_9GAMM</name>
<protein>
    <submittedName>
        <fullName evidence="3">Protein tyrosine phosphatase</fullName>
    </submittedName>
</protein>
<accession>A0A3B7LV57</accession>
<dbReference type="Proteomes" id="UP000263753">
    <property type="component" value="Chromosome"/>
</dbReference>